<gene>
    <name evidence="2" type="ORF">COCCADRAFT_30603</name>
</gene>
<dbReference type="GeneID" id="19146780"/>
<dbReference type="Proteomes" id="UP000053841">
    <property type="component" value="Unassembled WGS sequence"/>
</dbReference>
<evidence type="ECO:0000313" key="3">
    <source>
        <dbReference type="Proteomes" id="UP000053841"/>
    </source>
</evidence>
<dbReference type="KEGG" id="bze:COCCADRAFT_30603"/>
<dbReference type="HOGENOM" id="CLU_043963_0_0_1"/>
<protein>
    <submittedName>
        <fullName evidence="2">Uncharacterized protein</fullName>
    </submittedName>
</protein>
<feature type="compositionally biased region" description="Low complexity" evidence="1">
    <location>
        <begin position="294"/>
        <end position="322"/>
    </location>
</feature>
<keyword evidence="3" id="KW-1185">Reference proteome</keyword>
<sequence length="337" mass="37516">MQRGGGQIPIGRGQKLPDRPQLPMIGNRGGQPQNPAVPERPPAYLDHASLPINPYPPHPIHTLPPNLVGVQGKQWCYVTCGNVTLNTSEENFQRKKINPPGCFIGDFKVTRRNLREIPSYLASHQSSMANATSIQLGYSGRPDPSGKAIFMFTFSKTIRSGNQTRYDYAAPRYGVIVSDMDRNGGQQSFDRDSYPLYQFKPVPRENSFSEVMILADTRRLDTTRGELGLLACSFQLDRGSDEKTPPDVQWHLWHLEKPGDAEPYGKQVTEEPAPPELQGTKEVTDDEYKTSRINNNNNNAHNPNSRNVLNNNGVNNNNAGNNDSEGFDILNQSGDVQ</sequence>
<feature type="region of interest" description="Disordered" evidence="1">
    <location>
        <begin position="258"/>
        <end position="337"/>
    </location>
</feature>
<feature type="region of interest" description="Disordered" evidence="1">
    <location>
        <begin position="1"/>
        <end position="41"/>
    </location>
</feature>
<dbReference type="AlphaFoldDB" id="W6XZ92"/>
<evidence type="ECO:0000256" key="1">
    <source>
        <dbReference type="SAM" id="MobiDB-lite"/>
    </source>
</evidence>
<name>W6XZ92_COCC2</name>
<dbReference type="RefSeq" id="XP_007717633.1">
    <property type="nucleotide sequence ID" value="XM_007719443.1"/>
</dbReference>
<evidence type="ECO:0000313" key="2">
    <source>
        <dbReference type="EMBL" id="EUC28059.1"/>
    </source>
</evidence>
<dbReference type="EMBL" id="KI964847">
    <property type="protein sequence ID" value="EUC28059.1"/>
    <property type="molecule type" value="Genomic_DNA"/>
</dbReference>
<organism evidence="2 3">
    <name type="scientific">Cochliobolus carbonum (strain 26-R-13)</name>
    <name type="common">Maize leaf spot fungus</name>
    <name type="synonym">Bipolaris zeicola</name>
    <dbReference type="NCBI Taxonomy" id="930089"/>
    <lineage>
        <taxon>Eukaryota</taxon>
        <taxon>Fungi</taxon>
        <taxon>Dikarya</taxon>
        <taxon>Ascomycota</taxon>
        <taxon>Pezizomycotina</taxon>
        <taxon>Dothideomycetes</taxon>
        <taxon>Pleosporomycetidae</taxon>
        <taxon>Pleosporales</taxon>
        <taxon>Pleosporineae</taxon>
        <taxon>Pleosporaceae</taxon>
        <taxon>Bipolaris</taxon>
    </lineage>
</organism>
<reference evidence="2 3" key="1">
    <citation type="journal article" date="2013" name="PLoS Genet.">
        <title>Comparative genome structure, secondary metabolite, and effector coding capacity across Cochliobolus pathogens.</title>
        <authorList>
            <person name="Condon B.J."/>
            <person name="Leng Y."/>
            <person name="Wu D."/>
            <person name="Bushley K.E."/>
            <person name="Ohm R.A."/>
            <person name="Otillar R."/>
            <person name="Martin J."/>
            <person name="Schackwitz W."/>
            <person name="Grimwood J."/>
            <person name="MohdZainudin N."/>
            <person name="Xue C."/>
            <person name="Wang R."/>
            <person name="Manning V.A."/>
            <person name="Dhillon B."/>
            <person name="Tu Z.J."/>
            <person name="Steffenson B.J."/>
            <person name="Salamov A."/>
            <person name="Sun H."/>
            <person name="Lowry S."/>
            <person name="LaButti K."/>
            <person name="Han J."/>
            <person name="Copeland A."/>
            <person name="Lindquist E."/>
            <person name="Barry K."/>
            <person name="Schmutz J."/>
            <person name="Baker S.E."/>
            <person name="Ciuffetti L.M."/>
            <person name="Grigoriev I.V."/>
            <person name="Zhong S."/>
            <person name="Turgeon B.G."/>
        </authorList>
    </citation>
    <scope>NUCLEOTIDE SEQUENCE [LARGE SCALE GENOMIC DNA]</scope>
    <source>
        <strain evidence="2 3">26-R-13</strain>
    </source>
</reference>
<proteinExistence type="predicted"/>
<accession>W6XZ92</accession>